<accession>A0AAV7L101</accession>
<organism evidence="1 2">
    <name type="scientific">Pleurodeles waltl</name>
    <name type="common">Iberian ribbed newt</name>
    <dbReference type="NCBI Taxonomy" id="8319"/>
    <lineage>
        <taxon>Eukaryota</taxon>
        <taxon>Metazoa</taxon>
        <taxon>Chordata</taxon>
        <taxon>Craniata</taxon>
        <taxon>Vertebrata</taxon>
        <taxon>Euteleostomi</taxon>
        <taxon>Amphibia</taxon>
        <taxon>Batrachia</taxon>
        <taxon>Caudata</taxon>
        <taxon>Salamandroidea</taxon>
        <taxon>Salamandridae</taxon>
        <taxon>Pleurodelinae</taxon>
        <taxon>Pleurodeles</taxon>
    </lineage>
</organism>
<dbReference type="EMBL" id="JANPWB010000016">
    <property type="protein sequence ID" value="KAJ1084848.1"/>
    <property type="molecule type" value="Genomic_DNA"/>
</dbReference>
<keyword evidence="2" id="KW-1185">Reference proteome</keyword>
<proteinExistence type="predicted"/>
<sequence length="92" mass="10270">MHNSGVPVVFPVRRSNDPEEEKEYCIVTSWLETTAFCPWCKDRFVFSATASYAGDSEGVRVCPDIGDKGLKQRLGNADLQPFTIMRANGELI</sequence>
<dbReference type="AlphaFoldDB" id="A0AAV7L101"/>
<evidence type="ECO:0000313" key="2">
    <source>
        <dbReference type="Proteomes" id="UP001066276"/>
    </source>
</evidence>
<reference evidence="1" key="1">
    <citation type="journal article" date="2022" name="bioRxiv">
        <title>Sequencing and chromosome-scale assembly of the giantPleurodeles waltlgenome.</title>
        <authorList>
            <person name="Brown T."/>
            <person name="Elewa A."/>
            <person name="Iarovenko S."/>
            <person name="Subramanian E."/>
            <person name="Araus A.J."/>
            <person name="Petzold A."/>
            <person name="Susuki M."/>
            <person name="Suzuki K.-i.T."/>
            <person name="Hayashi T."/>
            <person name="Toyoda A."/>
            <person name="Oliveira C."/>
            <person name="Osipova E."/>
            <person name="Leigh N.D."/>
            <person name="Simon A."/>
            <person name="Yun M.H."/>
        </authorList>
    </citation>
    <scope>NUCLEOTIDE SEQUENCE</scope>
    <source>
        <strain evidence="1">20211129_DDA</strain>
        <tissue evidence="1">Liver</tissue>
    </source>
</reference>
<name>A0AAV7L101_PLEWA</name>
<evidence type="ECO:0000313" key="1">
    <source>
        <dbReference type="EMBL" id="KAJ1084848.1"/>
    </source>
</evidence>
<protein>
    <submittedName>
        <fullName evidence="1">Uncharacterized protein</fullName>
    </submittedName>
</protein>
<dbReference type="Proteomes" id="UP001066276">
    <property type="component" value="Chromosome 12"/>
</dbReference>
<comment type="caution">
    <text evidence="1">The sequence shown here is derived from an EMBL/GenBank/DDBJ whole genome shotgun (WGS) entry which is preliminary data.</text>
</comment>
<gene>
    <name evidence="1" type="ORF">NDU88_004994</name>
</gene>